<feature type="transmembrane region" description="Helical" evidence="8">
    <location>
        <begin position="26"/>
        <end position="49"/>
    </location>
</feature>
<evidence type="ECO:0000256" key="3">
    <source>
        <dbReference type="ARBA" id="ARBA00022692"/>
    </source>
</evidence>
<comment type="caution">
    <text evidence="9">The sequence shown here is derived from an EMBL/GenBank/DDBJ whole genome shotgun (WGS) entry which is preliminary data.</text>
</comment>
<evidence type="ECO:0000256" key="2">
    <source>
        <dbReference type="ARBA" id="ARBA00022475"/>
    </source>
</evidence>
<gene>
    <name evidence="9" type="ORF">PYW07_015207</name>
</gene>
<keyword evidence="4 8" id="KW-1133">Transmembrane helix</keyword>
<dbReference type="InterPro" id="IPR013604">
    <property type="entry name" value="7TM_chemorcpt"/>
</dbReference>
<dbReference type="AlphaFoldDB" id="A0AAD7YYD2"/>
<name>A0AAD7YYD2_MYTSE</name>
<evidence type="ECO:0000256" key="5">
    <source>
        <dbReference type="ARBA" id="ARBA00023136"/>
    </source>
</evidence>
<feature type="transmembrane region" description="Helical" evidence="8">
    <location>
        <begin position="192"/>
        <end position="216"/>
    </location>
</feature>
<evidence type="ECO:0000256" key="4">
    <source>
        <dbReference type="ARBA" id="ARBA00022989"/>
    </source>
</evidence>
<sequence length="315" mass="35993">MEIVVKVDKALEDLGEDVDYTKDAHLALNISICQLAVYLFRFLTIWTSLSRLNVPIPLERLYQVLYSDALAFIAAAHYDFFLKVVRGRYDRINKVLEDIKNHKSWEYKLFAQTNTVGSVHKAIGLQDKYVCEKIQACAKMYGMLYKMTDISNRTFGGILVATIFVSLTDIIINMFYFMEATAAGLFHDVERYIVFLIYVAWQIAYGIGIIYLIVYISEGAVYAAMRLSIQTLHQKPVFTAQGLYELNYALIHQAMQLSIQVLHQKPVFTAQGLYELNYALLHQLSRSIATYLIILLQFVTDAKQTAALEFLNTGD</sequence>
<dbReference type="EMBL" id="JARGEI010000004">
    <property type="protein sequence ID" value="KAJ8732608.1"/>
    <property type="molecule type" value="Genomic_DNA"/>
</dbReference>
<comment type="subcellular location">
    <subcellularLocation>
        <location evidence="1 8">Cell membrane</location>
        <topology evidence="1 8">Multi-pass membrane protein</topology>
    </subcellularLocation>
</comment>
<keyword evidence="6 8" id="KW-0675">Receptor</keyword>
<dbReference type="GO" id="GO:0030424">
    <property type="term" value="C:axon"/>
    <property type="evidence" value="ECO:0007669"/>
    <property type="project" value="TreeGrafter"/>
</dbReference>
<protein>
    <recommendedName>
        <fullName evidence="8">Gustatory receptor</fullName>
    </recommendedName>
</protein>
<dbReference type="Pfam" id="PF08395">
    <property type="entry name" value="7tm_7"/>
    <property type="match status" value="2"/>
</dbReference>
<dbReference type="GO" id="GO:0007635">
    <property type="term" value="P:chemosensory behavior"/>
    <property type="evidence" value="ECO:0007669"/>
    <property type="project" value="TreeGrafter"/>
</dbReference>
<keyword evidence="3 8" id="KW-0812">Transmembrane</keyword>
<keyword evidence="10" id="KW-1185">Reference proteome</keyword>
<feature type="transmembrane region" description="Helical" evidence="8">
    <location>
        <begin position="61"/>
        <end position="81"/>
    </location>
</feature>
<dbReference type="PANTHER" id="PTHR21143">
    <property type="entry name" value="INVERTEBRATE GUSTATORY RECEPTOR"/>
    <property type="match status" value="1"/>
</dbReference>
<dbReference type="GO" id="GO:0005886">
    <property type="term" value="C:plasma membrane"/>
    <property type="evidence" value="ECO:0007669"/>
    <property type="project" value="UniProtKB-SubCell"/>
</dbReference>
<reference evidence="9" key="1">
    <citation type="submission" date="2023-03" db="EMBL/GenBank/DDBJ databases">
        <title>Chromosome-level genomes of two armyworms, Mythimna separata and Mythimna loreyi, provide insights into the biosynthesis and reception of sex pheromones.</title>
        <authorList>
            <person name="Zhao H."/>
        </authorList>
    </citation>
    <scope>NUCLEOTIDE SEQUENCE</scope>
    <source>
        <strain evidence="9">BeijingLab</strain>
        <tissue evidence="9">Pupa</tissue>
    </source>
</reference>
<dbReference type="Proteomes" id="UP001231518">
    <property type="component" value="Chromosome 6"/>
</dbReference>
<proteinExistence type="inferred from homology"/>
<dbReference type="PANTHER" id="PTHR21143:SF133">
    <property type="entry name" value="GUSTATORY AND PHEROMONE RECEPTOR 32A-RELATED"/>
    <property type="match status" value="1"/>
</dbReference>
<dbReference type="GO" id="GO:0050909">
    <property type="term" value="P:sensory perception of taste"/>
    <property type="evidence" value="ECO:0007669"/>
    <property type="project" value="InterPro"/>
</dbReference>
<evidence type="ECO:0000256" key="6">
    <source>
        <dbReference type="ARBA" id="ARBA00023170"/>
    </source>
</evidence>
<keyword evidence="2 8" id="KW-1003">Cell membrane</keyword>
<evidence type="ECO:0000313" key="9">
    <source>
        <dbReference type="EMBL" id="KAJ8732608.1"/>
    </source>
</evidence>
<comment type="caution">
    <text evidence="8">Lacks conserved residue(s) required for the propagation of feature annotation.</text>
</comment>
<comment type="function">
    <text evidence="8">Gustatory receptor which mediates acceptance or avoidance behavior, depending on its substrates.</text>
</comment>
<accession>A0AAD7YYD2</accession>
<evidence type="ECO:0000256" key="7">
    <source>
        <dbReference type="ARBA" id="ARBA00023224"/>
    </source>
</evidence>
<comment type="similarity">
    <text evidence="8">Belongs to the insect chemoreceptor superfamily. Gustatory receptor (GR) family.</text>
</comment>
<dbReference type="GO" id="GO:0043025">
    <property type="term" value="C:neuronal cell body"/>
    <property type="evidence" value="ECO:0007669"/>
    <property type="project" value="TreeGrafter"/>
</dbReference>
<organism evidence="9 10">
    <name type="scientific">Mythimna separata</name>
    <name type="common">Oriental armyworm</name>
    <name type="synonym">Pseudaletia separata</name>
    <dbReference type="NCBI Taxonomy" id="271217"/>
    <lineage>
        <taxon>Eukaryota</taxon>
        <taxon>Metazoa</taxon>
        <taxon>Ecdysozoa</taxon>
        <taxon>Arthropoda</taxon>
        <taxon>Hexapoda</taxon>
        <taxon>Insecta</taxon>
        <taxon>Pterygota</taxon>
        <taxon>Neoptera</taxon>
        <taxon>Endopterygota</taxon>
        <taxon>Lepidoptera</taxon>
        <taxon>Glossata</taxon>
        <taxon>Ditrysia</taxon>
        <taxon>Noctuoidea</taxon>
        <taxon>Noctuidae</taxon>
        <taxon>Noctuinae</taxon>
        <taxon>Hadenini</taxon>
        <taxon>Mythimna</taxon>
    </lineage>
</organism>
<keyword evidence="7 8" id="KW-0807">Transducer</keyword>
<evidence type="ECO:0000313" key="10">
    <source>
        <dbReference type="Proteomes" id="UP001231518"/>
    </source>
</evidence>
<evidence type="ECO:0000256" key="8">
    <source>
        <dbReference type="RuleBase" id="RU363108"/>
    </source>
</evidence>
<dbReference type="GO" id="GO:0007165">
    <property type="term" value="P:signal transduction"/>
    <property type="evidence" value="ECO:0007669"/>
    <property type="project" value="UniProtKB-KW"/>
</dbReference>
<feature type="transmembrane region" description="Helical" evidence="8">
    <location>
        <begin position="155"/>
        <end position="177"/>
    </location>
</feature>
<keyword evidence="5 8" id="KW-0472">Membrane</keyword>
<evidence type="ECO:0000256" key="1">
    <source>
        <dbReference type="ARBA" id="ARBA00004651"/>
    </source>
</evidence>
<dbReference type="GO" id="GO:0030425">
    <property type="term" value="C:dendrite"/>
    <property type="evidence" value="ECO:0007669"/>
    <property type="project" value="TreeGrafter"/>
</dbReference>
<dbReference type="GO" id="GO:0008049">
    <property type="term" value="P:male courtship behavior"/>
    <property type="evidence" value="ECO:0007669"/>
    <property type="project" value="TreeGrafter"/>
</dbReference>